<sequence length="290" mass="32745">MGCIVWTTTKARASKDDTESEGEEDKGTDDEEMVNAMGTLMESEKREIRSLSLAGLLAKDAPNRNEDDGTEHSCEEDTETSSLTDQGVSRTPTVCITEERKNEWFRGEQLRRRKSLLKDNSVLSKNLKLFSADPKGPTLMPIRRDLQKFNETQRVAEEESCHEKVCSAYEGVWLRKTEVEAPHHQRRVLCEKVKLHHESLGTLMTAETMAEWRRVCTELCFLPEEDQHLVTGVADPLLPKETDSQAEAVGEVEQNSGRDLMAPMTRECTSIPVCGTAVAELPLCRKMDFR</sequence>
<feature type="compositionally biased region" description="Polar residues" evidence="1">
    <location>
        <begin position="80"/>
        <end position="90"/>
    </location>
</feature>
<feature type="compositionally biased region" description="Basic and acidic residues" evidence="1">
    <location>
        <begin position="61"/>
        <end position="75"/>
    </location>
</feature>
<feature type="region of interest" description="Disordered" evidence="1">
    <location>
        <begin position="57"/>
        <end position="90"/>
    </location>
</feature>
<feature type="compositionally biased region" description="Polar residues" evidence="1">
    <location>
        <begin position="1"/>
        <end position="11"/>
    </location>
</feature>
<reference evidence="2" key="1">
    <citation type="submission" date="2023-01" db="EMBL/GenBank/DDBJ databases">
        <title>Genome assembly of the deep-sea coral Lophelia pertusa.</title>
        <authorList>
            <person name="Herrera S."/>
            <person name="Cordes E."/>
        </authorList>
    </citation>
    <scope>NUCLEOTIDE SEQUENCE</scope>
    <source>
        <strain evidence="2">USNM1676648</strain>
        <tissue evidence="2">Polyp</tissue>
    </source>
</reference>
<keyword evidence="3" id="KW-1185">Reference proteome</keyword>
<organism evidence="2 3">
    <name type="scientific">Desmophyllum pertusum</name>
    <dbReference type="NCBI Taxonomy" id="174260"/>
    <lineage>
        <taxon>Eukaryota</taxon>
        <taxon>Metazoa</taxon>
        <taxon>Cnidaria</taxon>
        <taxon>Anthozoa</taxon>
        <taxon>Hexacorallia</taxon>
        <taxon>Scleractinia</taxon>
        <taxon>Caryophylliina</taxon>
        <taxon>Caryophylliidae</taxon>
        <taxon>Desmophyllum</taxon>
    </lineage>
</organism>
<accession>A0A9W9ZIA7</accession>
<proteinExistence type="predicted"/>
<dbReference type="Proteomes" id="UP001163046">
    <property type="component" value="Unassembled WGS sequence"/>
</dbReference>
<evidence type="ECO:0000256" key="1">
    <source>
        <dbReference type="SAM" id="MobiDB-lite"/>
    </source>
</evidence>
<protein>
    <submittedName>
        <fullName evidence="2">Uncharacterized protein</fullName>
    </submittedName>
</protein>
<evidence type="ECO:0000313" key="2">
    <source>
        <dbReference type="EMBL" id="KAJ7382207.1"/>
    </source>
</evidence>
<feature type="region of interest" description="Disordered" evidence="1">
    <location>
        <begin position="1"/>
        <end position="32"/>
    </location>
</feature>
<gene>
    <name evidence="2" type="ORF">OS493_036406</name>
</gene>
<evidence type="ECO:0000313" key="3">
    <source>
        <dbReference type="Proteomes" id="UP001163046"/>
    </source>
</evidence>
<dbReference type="EMBL" id="MU825933">
    <property type="protein sequence ID" value="KAJ7382207.1"/>
    <property type="molecule type" value="Genomic_DNA"/>
</dbReference>
<name>A0A9W9ZIA7_9CNID</name>
<feature type="compositionally biased region" description="Acidic residues" evidence="1">
    <location>
        <begin position="18"/>
        <end position="32"/>
    </location>
</feature>
<comment type="caution">
    <text evidence="2">The sequence shown here is derived from an EMBL/GenBank/DDBJ whole genome shotgun (WGS) entry which is preliminary data.</text>
</comment>
<dbReference type="AlphaFoldDB" id="A0A9W9ZIA7"/>